<feature type="region of interest" description="Disordered" evidence="1">
    <location>
        <begin position="87"/>
        <end position="188"/>
    </location>
</feature>
<feature type="compositionally biased region" description="Polar residues" evidence="1">
    <location>
        <begin position="158"/>
        <end position="179"/>
    </location>
</feature>
<feature type="region of interest" description="Disordered" evidence="1">
    <location>
        <begin position="244"/>
        <end position="267"/>
    </location>
</feature>
<name>A0A8M8V1M5_SESIN</name>
<evidence type="ECO:0000256" key="1">
    <source>
        <dbReference type="SAM" id="MobiDB-lite"/>
    </source>
</evidence>
<organism evidence="2 3">
    <name type="scientific">Sesamum indicum</name>
    <name type="common">Oriental sesame</name>
    <name type="synonym">Sesamum orientale</name>
    <dbReference type="NCBI Taxonomy" id="4182"/>
    <lineage>
        <taxon>Eukaryota</taxon>
        <taxon>Viridiplantae</taxon>
        <taxon>Streptophyta</taxon>
        <taxon>Embryophyta</taxon>
        <taxon>Tracheophyta</taxon>
        <taxon>Spermatophyta</taxon>
        <taxon>Magnoliopsida</taxon>
        <taxon>eudicotyledons</taxon>
        <taxon>Gunneridae</taxon>
        <taxon>Pentapetalae</taxon>
        <taxon>asterids</taxon>
        <taxon>lamiids</taxon>
        <taxon>Lamiales</taxon>
        <taxon>Pedaliaceae</taxon>
        <taxon>Sesamum</taxon>
    </lineage>
</organism>
<reference evidence="3" key="2">
    <citation type="submission" date="2025-08" db="UniProtKB">
        <authorList>
            <consortium name="RefSeq"/>
        </authorList>
    </citation>
    <scope>IDENTIFICATION</scope>
</reference>
<evidence type="ECO:0000313" key="2">
    <source>
        <dbReference type="Proteomes" id="UP000504604"/>
    </source>
</evidence>
<gene>
    <name evidence="3" type="primary">LOC105164242</name>
</gene>
<dbReference type="RefSeq" id="XP_020550199.1">
    <property type="nucleotide sequence ID" value="XM_020694540.1"/>
</dbReference>
<feature type="compositionally biased region" description="Low complexity" evidence="1">
    <location>
        <begin position="113"/>
        <end position="127"/>
    </location>
</feature>
<feature type="non-terminal residue" evidence="3">
    <location>
        <position position="1"/>
    </location>
</feature>
<accession>A0A8M8V1M5</accession>
<dbReference type="GeneID" id="105164242"/>
<dbReference type="Proteomes" id="UP000504604">
    <property type="component" value="Linkage group LG6"/>
</dbReference>
<evidence type="ECO:0000313" key="3">
    <source>
        <dbReference type="RefSeq" id="XP_020550199.1"/>
    </source>
</evidence>
<proteinExistence type="predicted"/>
<dbReference type="AlphaFoldDB" id="A0A8M8V1M5"/>
<dbReference type="PANTHER" id="PTHR33623:SF4">
    <property type="entry name" value="DUF4378 DOMAIN-CONTAINING PROTEIN"/>
    <property type="match status" value="1"/>
</dbReference>
<dbReference type="PANTHER" id="PTHR33623">
    <property type="entry name" value="OS04G0572500 PROTEIN"/>
    <property type="match status" value="1"/>
</dbReference>
<reference evidence="3" key="1">
    <citation type="journal article" date="2012" name="BMC Genomics">
        <title>Development and validation of genic-SSR markers in sesame by RNA-seq.</title>
        <authorList>
            <person name="Zhang H."/>
            <person name="Wei L."/>
            <person name="Miao H."/>
            <person name="Zhang T."/>
            <person name="Wang C."/>
        </authorList>
    </citation>
    <scope>NUCLEOTIDE SEQUENCE</scope>
</reference>
<dbReference type="KEGG" id="sind:105164242"/>
<protein>
    <submittedName>
        <fullName evidence="3">Uncharacterized protein LOC105164242</fullName>
    </submittedName>
</protein>
<keyword evidence="2" id="KW-1185">Reference proteome</keyword>
<sequence>QRQKNYFNFNQTPPKSALSAFQSVVIAAVKLLPFAAVAKSPEKKKTKNSFLPRSFSNKILKKTSFWKRKSGRKEIARWKSFDQLLKEDPEPSDRYYSSLPTRESKSNSDFTASEECNSSGNSSSEVNLNLPEAGNDVVQEPKEVASGNRAGGNDDVPSESTTSIDGCASTNSSTNTKKQWSSEEKEQFSPVSVLDCPFDDEDEVSSPFQQRLARMEGTKKKLMKKIQRFECLAKIEPTNLAKRFAPHQDSDNESSGSPVPHSSAPMNNKFASDIEEEQYEDLENGAERKALELLHQMQATLQSYTLKLKTNRLLLDFFKERTDNQNSDKRSSVHKELLQEAEDWINGREPRGLFVAWEVEKNRQVYLRDMEKGGKWKALDQENQEVVFELESEVFAALLHELLLDIPPLA</sequence>
<dbReference type="OrthoDB" id="668456at2759"/>